<keyword evidence="6 7" id="KW-0472">Membrane</keyword>
<evidence type="ECO:0000256" key="5">
    <source>
        <dbReference type="ARBA" id="ARBA00022989"/>
    </source>
</evidence>
<dbReference type="PANTHER" id="PTHR33362:SF2">
    <property type="entry name" value="TRAP TRANSPORTER LARGE PERMEASE PROTEIN"/>
    <property type="match status" value="1"/>
</dbReference>
<keyword evidence="3" id="KW-0997">Cell inner membrane</keyword>
<dbReference type="NCBIfam" id="TIGR00786">
    <property type="entry name" value="dctM"/>
    <property type="match status" value="1"/>
</dbReference>
<dbReference type="GO" id="GO:0022857">
    <property type="term" value="F:transmembrane transporter activity"/>
    <property type="evidence" value="ECO:0007669"/>
    <property type="project" value="TreeGrafter"/>
</dbReference>
<keyword evidence="10" id="KW-1185">Reference proteome</keyword>
<reference evidence="9 10" key="1">
    <citation type="journal article" date="2017" name="Front. Microbiol.">
        <title>New Insights into the Diversity of the Genus Faecalibacterium.</title>
        <authorList>
            <person name="Benevides L."/>
            <person name="Burman S."/>
            <person name="Martin R."/>
            <person name="Robert V."/>
            <person name="Thomas M."/>
            <person name="Miquel S."/>
            <person name="Chain F."/>
            <person name="Sokol H."/>
            <person name="Bermudez-Humaran L.G."/>
            <person name="Morrison M."/>
            <person name="Langella P."/>
            <person name="Azevedo V.A."/>
            <person name="Chatel J.M."/>
            <person name="Soares S."/>
        </authorList>
    </citation>
    <scope>NUCLEOTIDE SEQUENCE [LARGE SCALE GENOMIC DNA]</scope>
    <source>
        <strain evidence="10">CNCM I-4540</strain>
    </source>
</reference>
<comment type="subcellular location">
    <subcellularLocation>
        <location evidence="1">Cell inner membrane</location>
        <topology evidence="1">Multi-pass membrane protein</topology>
    </subcellularLocation>
</comment>
<feature type="transmembrane region" description="Helical" evidence="7">
    <location>
        <begin position="178"/>
        <end position="199"/>
    </location>
</feature>
<evidence type="ECO:0000259" key="8">
    <source>
        <dbReference type="Pfam" id="PF06808"/>
    </source>
</evidence>
<evidence type="ECO:0000313" key="10">
    <source>
        <dbReference type="Proteomes" id="UP000220752"/>
    </source>
</evidence>
<feature type="transmembrane region" description="Helical" evidence="7">
    <location>
        <begin position="52"/>
        <end position="70"/>
    </location>
</feature>
<organism evidence="9 10">
    <name type="scientific">Faecalibacterium langellae</name>
    <dbReference type="NCBI Taxonomy" id="3435293"/>
    <lineage>
        <taxon>Bacteria</taxon>
        <taxon>Bacillati</taxon>
        <taxon>Bacillota</taxon>
        <taxon>Clostridia</taxon>
        <taxon>Eubacteriales</taxon>
        <taxon>Oscillospiraceae</taxon>
        <taxon>Faecalibacterium</taxon>
    </lineage>
</organism>
<dbReference type="InterPro" id="IPR010656">
    <property type="entry name" value="DctM"/>
</dbReference>
<evidence type="ECO:0000256" key="4">
    <source>
        <dbReference type="ARBA" id="ARBA00022692"/>
    </source>
</evidence>
<feature type="transmembrane region" description="Helical" evidence="7">
    <location>
        <begin position="220"/>
        <end position="243"/>
    </location>
</feature>
<feature type="transmembrane region" description="Helical" evidence="7">
    <location>
        <begin position="279"/>
        <end position="301"/>
    </location>
</feature>
<feature type="transmembrane region" description="Helical" evidence="7">
    <location>
        <begin position="407"/>
        <end position="428"/>
    </location>
</feature>
<dbReference type="Pfam" id="PF06808">
    <property type="entry name" value="DctM"/>
    <property type="match status" value="1"/>
</dbReference>
<name>A0A2A6ZEL5_9FIRM</name>
<protein>
    <recommendedName>
        <fullName evidence="8">TRAP C4-dicarboxylate transport system permease DctM subunit domain-containing protein</fullName>
    </recommendedName>
</protein>
<dbReference type="PANTHER" id="PTHR33362">
    <property type="entry name" value="SIALIC ACID TRAP TRANSPORTER PERMEASE PROTEIN SIAT-RELATED"/>
    <property type="match status" value="1"/>
</dbReference>
<evidence type="ECO:0000256" key="7">
    <source>
        <dbReference type="SAM" id="Phobius"/>
    </source>
</evidence>
<dbReference type="EMBL" id="NMTQ01000009">
    <property type="protein sequence ID" value="PDX59803.1"/>
    <property type="molecule type" value="Genomic_DNA"/>
</dbReference>
<comment type="caution">
    <text evidence="9">The sequence shown here is derived from an EMBL/GenBank/DDBJ whole genome shotgun (WGS) entry which is preliminary data.</text>
</comment>
<keyword evidence="5 7" id="KW-1133">Transmembrane helix</keyword>
<keyword evidence="2" id="KW-1003">Cell membrane</keyword>
<dbReference type="Proteomes" id="UP000220752">
    <property type="component" value="Unassembled WGS sequence"/>
</dbReference>
<dbReference type="AlphaFoldDB" id="A0A2A6ZEL5"/>
<feature type="transmembrane region" description="Helical" evidence="7">
    <location>
        <begin position="249"/>
        <end position="267"/>
    </location>
</feature>
<feature type="domain" description="TRAP C4-dicarboxylate transport system permease DctM subunit" evidence="8">
    <location>
        <begin position="12"/>
        <end position="423"/>
    </location>
</feature>
<evidence type="ECO:0000256" key="3">
    <source>
        <dbReference type="ARBA" id="ARBA00022519"/>
    </source>
</evidence>
<proteinExistence type="predicted"/>
<dbReference type="InterPro" id="IPR004681">
    <property type="entry name" value="TRAP_DctM"/>
</dbReference>
<feature type="transmembrane region" description="Helical" evidence="7">
    <location>
        <begin position="91"/>
        <end position="111"/>
    </location>
</feature>
<feature type="transmembrane region" description="Helical" evidence="7">
    <location>
        <begin position="321"/>
        <end position="347"/>
    </location>
</feature>
<gene>
    <name evidence="9" type="ORF">CGS46_00275</name>
</gene>
<feature type="transmembrane region" description="Helical" evidence="7">
    <location>
        <begin position="377"/>
        <end position="395"/>
    </location>
</feature>
<evidence type="ECO:0000256" key="6">
    <source>
        <dbReference type="ARBA" id="ARBA00023136"/>
    </source>
</evidence>
<evidence type="ECO:0000256" key="2">
    <source>
        <dbReference type="ARBA" id="ARBA00022475"/>
    </source>
</evidence>
<evidence type="ECO:0000256" key="1">
    <source>
        <dbReference type="ARBA" id="ARBA00004429"/>
    </source>
</evidence>
<evidence type="ECO:0000313" key="9">
    <source>
        <dbReference type="EMBL" id="PDX59803.1"/>
    </source>
</evidence>
<dbReference type="PIRSF" id="PIRSF006066">
    <property type="entry name" value="HI0050"/>
    <property type="match status" value="1"/>
</dbReference>
<accession>A0A2A6ZEL5</accession>
<keyword evidence="4 7" id="KW-0812">Transmembrane</keyword>
<dbReference type="GO" id="GO:0005886">
    <property type="term" value="C:plasma membrane"/>
    <property type="evidence" value="ECO:0007669"/>
    <property type="project" value="UniProtKB-SubCell"/>
</dbReference>
<sequence>MSTATIATILLLGVFLVLVFLRVPVVYAIGVASLLDFFYLNINPMQMALKFVSNLNSYTLLAVPFFILMGELMSAGGITDTLIAFSKELVGWMRGGAAMVNVVASFFFGGISGSSSADCASLGPIEIKMMEEQGYDREFSTCLTMASSVEGILVPPSQNMVIFTLAAAGVTTVSIGQLFVAGYMPGAVLSIVLMIYSYYYSKKMNIPVTGKFNLKNCIKAFFKAIWGMLAVMFVVVGVIAGVFTTTESAAAAVVWSLCVGLFIYKGFSFKDIPHIFANVVETLGKVLILLGVSGAFTYLLTYLRIPTMIATGLFSITSNKIIILILLNILMLFLGCLIEMACLILMLTPVILPIWMQLGLSPIHLGIVMVLNLGIGLLTPPVGSTLFIGSAISGIKIETLSKKMVPFYITMFIALMILTYFPQTFMWLPNLLY</sequence>